<dbReference type="SUPFAM" id="SSF54373">
    <property type="entry name" value="FAD-linked reductases, C-terminal domain"/>
    <property type="match status" value="1"/>
</dbReference>
<organism evidence="5 6">
    <name type="scientific">Plutella xylostella</name>
    <name type="common">Diamondback moth</name>
    <name type="synonym">Plutella maculipennis</name>
    <dbReference type="NCBI Taxonomy" id="51655"/>
    <lineage>
        <taxon>Eukaryota</taxon>
        <taxon>Metazoa</taxon>
        <taxon>Ecdysozoa</taxon>
        <taxon>Arthropoda</taxon>
        <taxon>Hexapoda</taxon>
        <taxon>Insecta</taxon>
        <taxon>Pterygota</taxon>
        <taxon>Neoptera</taxon>
        <taxon>Endopterygota</taxon>
        <taxon>Lepidoptera</taxon>
        <taxon>Glossata</taxon>
        <taxon>Ditrysia</taxon>
        <taxon>Yponomeutoidea</taxon>
        <taxon>Plutellidae</taxon>
        <taxon>Plutella</taxon>
    </lineage>
</organism>
<dbReference type="PANTHER" id="PTHR13246:SF1">
    <property type="entry name" value="CYTOSOLIC ENDO-BETA-N-ACETYLGLUCOSAMINIDASE"/>
    <property type="match status" value="1"/>
</dbReference>
<sequence>MAIPINELICRPITSYSDIMEFLQNPPPWRSLCEELVPHSEYAIVNASICESGNQSAEDSAVMAAETPPAFCHFQPEAEMVSREVKGNLPKTLVCHDMANGYHDDSFISGTRGADAYSLVHWAGVDTFCYFSHHLVTVPPLGWINAAHRHGVKVIGTVITEWGGGAALWARLLAGGEWRQFASALVAIAKLMKFDGWLLNIENEVKRPDVLLQFVQYLRSMLHAELPRALLVWYDSVTVHGQLKWQNRLNELNEPFFQACDGIFTNYSWREADVAASAARAGARRTDVYVGIDVWGRNFYGGGMFNTEQAVQIAHKHGCSLAIFAPAWTREAVPDPAPDPAPDAPAPDVPALDEPSPDTLQQFLLRDRALWGSLWPWLSTRLPARLPFTTSFCRGQGWQRWEYGQVVSSEPWFNLRAMQYQPNSALGPHGYAVTSLGVAADVARGLQVGRGATVQLRQAIVSMESSSDLALENEEEDNTISINRGTIRHLVRKKRAPGIPADATPLIVKTYDRLIRLTENLSLQGVSSDTTNLALVELPDEKECLQVYFEDSFFGGSCLQINPSDEVSPEHRLIRLFHCDFEVKDSLIVCVVTKTLTDFPEQSLDLQLLFLHGAGSTSRVVLKGQTDDEYVEPDPDVINVFAANATRDNELFGEIQRYLLKHEPDFYVSTENNNDWDVRYYLVVAAGRLASVSLRTRYPDAPVLLGHFGLAHMDQEPDIPLPMMSAPAAATCGADSPLGAMFAAAVQFFAAAQCALTEPWPPVATVANNSHYDIIVVGSGTAGSVLGARLSEVPLNVLLIEAGSNPPAESIIPYFRDVLKSSKYDWNYTTEDDQFSSQELQHGAQRQPRGRLLGGCDSMSDMVYTRGFPSDYEAWAAALGPQWGWPTVLEYFKKTERMTDELITPHPELMKRHGTAGELHVSGARRYSHTTQVFYDAFKELGFEMVEDMTDPTKIGVGRFSHTIRRGRRHSVVTALLNKAGPRHNLHVLRDATATQLLFDGARAAGVAVLIDGREHHFYADKEVILSAGVFNTPKLLMLSGIGPRDHLEALGVPVRADLPVGEHLQDHTMVLQHLAAAPGTCPSPAPARYAALLRYLHDQGGNFSETDTMGAYMVNETANPRAPEFAMFPTCLPAGFGFYAGCTSILGFKEGICRALDDANREHELITVALVLLDPRSTGRVRLRSRDPLAPPLIYSGTFSHAADLARFPAAMRKALSLKDTEFLKARGARVVELPLASCAGEEGEAALACRARATATSAWHAAGTARAGAVLDAELRVRGVPGLRVVDASVMPRLVSSNTNAAVVMIAERAADFIKTQYGFQ</sequence>
<evidence type="ECO:0000313" key="6">
    <source>
        <dbReference type="Proteomes" id="UP000823941"/>
    </source>
</evidence>
<dbReference type="Gene3D" id="3.50.50.60">
    <property type="entry name" value="FAD/NAD(P)-binding domain"/>
    <property type="match status" value="1"/>
</dbReference>
<reference evidence="5 6" key="1">
    <citation type="submission" date="2021-06" db="EMBL/GenBank/DDBJ databases">
        <title>A haploid diamondback moth (Plutella xylostella L.) genome assembly resolves 31 chromosomes and identifies a diamide resistance mutation.</title>
        <authorList>
            <person name="Ward C.M."/>
            <person name="Perry K.D."/>
            <person name="Baker G."/>
            <person name="Powis K."/>
            <person name="Heckel D.G."/>
            <person name="Baxter S.W."/>
        </authorList>
    </citation>
    <scope>NUCLEOTIDE SEQUENCE [LARGE SCALE GENOMIC DNA]</scope>
    <source>
        <strain evidence="5 6">LV</strain>
        <tissue evidence="5">Single pupa</tissue>
    </source>
</reference>
<name>A0ABQ7QD26_PLUXY</name>
<dbReference type="CDD" id="cd06547">
    <property type="entry name" value="GH85_ENGase"/>
    <property type="match status" value="1"/>
</dbReference>
<evidence type="ECO:0000259" key="3">
    <source>
        <dbReference type="Pfam" id="PF03644"/>
    </source>
</evidence>
<dbReference type="Pfam" id="PF03644">
    <property type="entry name" value="Glyco_hydro_85"/>
    <property type="match status" value="1"/>
</dbReference>
<proteinExistence type="predicted"/>
<dbReference type="InterPro" id="IPR005201">
    <property type="entry name" value="TIM_ENGase"/>
</dbReference>
<dbReference type="Gene3D" id="3.20.20.80">
    <property type="entry name" value="Glycosidases"/>
    <property type="match status" value="1"/>
</dbReference>
<dbReference type="PANTHER" id="PTHR13246">
    <property type="entry name" value="ENDO BETA N-ACETYLGLUCOSAMINIDASE"/>
    <property type="match status" value="1"/>
</dbReference>
<gene>
    <name evidence="5" type="ORF">JYU34_013173</name>
</gene>
<evidence type="ECO:0000313" key="5">
    <source>
        <dbReference type="EMBL" id="KAG7303141.1"/>
    </source>
</evidence>
<feature type="domain" description="Glucose-methanol-choline oxidoreductase C-terminal" evidence="4">
    <location>
        <begin position="1176"/>
        <end position="1309"/>
    </location>
</feature>
<evidence type="ECO:0000259" key="4">
    <source>
        <dbReference type="Pfam" id="PF05199"/>
    </source>
</evidence>
<dbReference type="InterPro" id="IPR000172">
    <property type="entry name" value="GMC_OxRdtase_N"/>
</dbReference>
<dbReference type="SUPFAM" id="SSF51905">
    <property type="entry name" value="FAD/NAD(P)-binding domain"/>
    <property type="match status" value="1"/>
</dbReference>
<feature type="compositionally biased region" description="Pro residues" evidence="1">
    <location>
        <begin position="335"/>
        <end position="348"/>
    </location>
</feature>
<dbReference type="InterPro" id="IPR032979">
    <property type="entry name" value="ENGase"/>
</dbReference>
<evidence type="ECO:0000259" key="2">
    <source>
        <dbReference type="Pfam" id="PF00732"/>
    </source>
</evidence>
<dbReference type="Pfam" id="PF00732">
    <property type="entry name" value="GMC_oxred_N"/>
    <property type="match status" value="1"/>
</dbReference>
<dbReference type="Gene3D" id="3.30.560.10">
    <property type="entry name" value="Glucose Oxidase, domain 3"/>
    <property type="match status" value="1"/>
</dbReference>
<dbReference type="Gene3D" id="2.60.120.260">
    <property type="entry name" value="Galactose-binding domain-like"/>
    <property type="match status" value="1"/>
</dbReference>
<keyword evidence="6" id="KW-1185">Reference proteome</keyword>
<accession>A0ABQ7QD26</accession>
<evidence type="ECO:0008006" key="7">
    <source>
        <dbReference type="Google" id="ProtNLM"/>
    </source>
</evidence>
<feature type="domain" description="Cytosolic endo-beta-N-acetylglucosaminidase TIM barrel" evidence="3">
    <location>
        <begin position="102"/>
        <end position="398"/>
    </location>
</feature>
<dbReference type="InterPro" id="IPR007867">
    <property type="entry name" value="GMC_OxRtase_C"/>
</dbReference>
<dbReference type="EMBL" id="JAHIBW010000017">
    <property type="protein sequence ID" value="KAG7303141.1"/>
    <property type="molecule type" value="Genomic_DNA"/>
</dbReference>
<dbReference type="InterPro" id="IPR036188">
    <property type="entry name" value="FAD/NAD-bd_sf"/>
</dbReference>
<evidence type="ECO:0000256" key="1">
    <source>
        <dbReference type="SAM" id="MobiDB-lite"/>
    </source>
</evidence>
<dbReference type="Proteomes" id="UP000823941">
    <property type="component" value="Chromosome 17"/>
</dbReference>
<feature type="domain" description="Glucose-methanol-choline oxidoreductase N-terminal" evidence="2">
    <location>
        <begin position="772"/>
        <end position="1069"/>
    </location>
</feature>
<feature type="region of interest" description="Disordered" evidence="1">
    <location>
        <begin position="332"/>
        <end position="355"/>
    </location>
</feature>
<dbReference type="Pfam" id="PF05199">
    <property type="entry name" value="GMC_oxred_C"/>
    <property type="match status" value="1"/>
</dbReference>
<comment type="caution">
    <text evidence="5">The sequence shown here is derived from an EMBL/GenBank/DDBJ whole genome shotgun (WGS) entry which is preliminary data.</text>
</comment>
<protein>
    <recommendedName>
        <fullName evidence="7">Mannosyl-glycoprotein endo-beta-N-acetylglucosaminidase</fullName>
    </recommendedName>
</protein>